<evidence type="ECO:0000256" key="1">
    <source>
        <dbReference type="SAM" id="Phobius"/>
    </source>
</evidence>
<dbReference type="EMBL" id="CAJNNW010036526">
    <property type="protein sequence ID" value="CAE8735233.1"/>
    <property type="molecule type" value="Genomic_DNA"/>
</dbReference>
<feature type="transmembrane region" description="Helical" evidence="1">
    <location>
        <begin position="121"/>
        <end position="141"/>
    </location>
</feature>
<gene>
    <name evidence="2" type="ORF">PGLA1383_LOCUS32253</name>
    <name evidence="3" type="ORF">PGLA2088_LOCUS47726</name>
</gene>
<protein>
    <submittedName>
        <fullName evidence="2">Uncharacterized protein</fullName>
    </submittedName>
</protein>
<dbReference type="EMBL" id="CAJNNV010025446">
    <property type="protein sequence ID" value="CAE8614530.1"/>
    <property type="molecule type" value="Genomic_DNA"/>
</dbReference>
<reference evidence="2" key="1">
    <citation type="submission" date="2021-02" db="EMBL/GenBank/DDBJ databases">
        <authorList>
            <person name="Dougan E. K."/>
            <person name="Rhodes N."/>
            <person name="Thang M."/>
            <person name="Chan C."/>
        </authorList>
    </citation>
    <scope>NUCLEOTIDE SEQUENCE</scope>
</reference>
<feature type="transmembrane region" description="Helical" evidence="1">
    <location>
        <begin position="61"/>
        <end position="83"/>
    </location>
</feature>
<sequence length="213" mass="23709">MIQANKATLITDFHQKTLEVRNMELEYYLMVFDKLSSISSMLAGFASSALMVAIPQRTNPYLITLFLLSTACALGAHLLVVIVTTMCTMWGPGHALRGEDATYVDNAVYVLDKTKKHMEKFFFFGLICYFASSIIVVWCLFDYKGKIVVCSIFGVMTTWLYCNAMRIHKALLPSKYVSGHVKFNRVKNIGELMGSDGRLSAEGGVSASFASHI</sequence>
<dbReference type="Proteomes" id="UP000626109">
    <property type="component" value="Unassembled WGS sequence"/>
</dbReference>
<keyword evidence="4" id="KW-1185">Reference proteome</keyword>
<dbReference type="Proteomes" id="UP000654075">
    <property type="component" value="Unassembled WGS sequence"/>
</dbReference>
<dbReference type="OMA" id="IMERMYR"/>
<keyword evidence="1" id="KW-1133">Transmembrane helix</keyword>
<proteinExistence type="predicted"/>
<organism evidence="2 4">
    <name type="scientific">Polarella glacialis</name>
    <name type="common">Dinoflagellate</name>
    <dbReference type="NCBI Taxonomy" id="89957"/>
    <lineage>
        <taxon>Eukaryota</taxon>
        <taxon>Sar</taxon>
        <taxon>Alveolata</taxon>
        <taxon>Dinophyceae</taxon>
        <taxon>Suessiales</taxon>
        <taxon>Suessiaceae</taxon>
        <taxon>Polarella</taxon>
    </lineage>
</organism>
<keyword evidence="1" id="KW-0812">Transmembrane</keyword>
<accession>A0A813FLB3</accession>
<keyword evidence="1" id="KW-0472">Membrane</keyword>
<evidence type="ECO:0000313" key="2">
    <source>
        <dbReference type="EMBL" id="CAE8614530.1"/>
    </source>
</evidence>
<name>A0A813FLB3_POLGL</name>
<evidence type="ECO:0000313" key="3">
    <source>
        <dbReference type="EMBL" id="CAE8735233.1"/>
    </source>
</evidence>
<dbReference type="AlphaFoldDB" id="A0A813FLB3"/>
<feature type="transmembrane region" description="Helical" evidence="1">
    <location>
        <begin position="148"/>
        <end position="167"/>
    </location>
</feature>
<comment type="caution">
    <text evidence="2">The sequence shown here is derived from an EMBL/GenBank/DDBJ whole genome shotgun (WGS) entry which is preliminary data.</text>
</comment>
<dbReference type="OrthoDB" id="442734at2759"/>
<evidence type="ECO:0000313" key="4">
    <source>
        <dbReference type="Proteomes" id="UP000654075"/>
    </source>
</evidence>